<dbReference type="AlphaFoldDB" id="A0A9P3HA69"/>
<dbReference type="Gene3D" id="3.80.10.10">
    <property type="entry name" value="Ribonuclease Inhibitor"/>
    <property type="match status" value="1"/>
</dbReference>
<evidence type="ECO:0000313" key="1">
    <source>
        <dbReference type="EMBL" id="GJJ72949.1"/>
    </source>
</evidence>
<dbReference type="Proteomes" id="UP000827284">
    <property type="component" value="Unassembled WGS sequence"/>
</dbReference>
<protein>
    <recommendedName>
        <fullName evidence="3">F-box domain-containing protein</fullName>
    </recommendedName>
</protein>
<comment type="caution">
    <text evidence="1">The sequence shown here is derived from an EMBL/GenBank/DDBJ whole genome shotgun (WGS) entry which is preliminary data.</text>
</comment>
<sequence length="529" mass="60859">MDRYIPDPGSERHLHARLQSVEDRVRASDMALVRIQYQAQIHLPKPSLKLMKKNAHHVRHLVFRMYGNAPPAAQLVRYPYLQTVRFECTDSFDRNAYGYGYGRATGGFKGSWDFIAGMIENQPYLHKIIVNANNQMMEMPETFVSALSTCLKLDDLQTSGLSFIMQYFQTVLPRVRRLTSSGGRYDLPPTWKDDGTSFPNLQYLVLNNSERTSKSTELGWLLQCPNLTALVWSRSELPLKLFCELVPAACPQLTSLELRSQLSDQDVALILTSFPKIEQFSVYSSKFGPQSPEALRRHLPTLKEINFRENRAPTSKTVQEILSSFPDLLRLGSDDLFYEEHYRQPWVCHNLRSLDIGIGMESWNRHNSSHFKQRQVYKRLSELTQLESLTIGPVPNRMPLEFTMSAGIDELKTLTKLKHFHWKGDFHKLILRSEVVDWMLQNWKRITTLEGFVSPGDPSFKKIKETLEERGIIHIGTWTATRHSEERLFGVYDPEYGGLPDFGGSYGADDIDDGMGGMSYNDYMDYYSL</sequence>
<keyword evidence="2" id="KW-1185">Reference proteome</keyword>
<dbReference type="OrthoDB" id="2444110at2759"/>
<evidence type="ECO:0008006" key="3">
    <source>
        <dbReference type="Google" id="ProtNLM"/>
    </source>
</evidence>
<dbReference type="EMBL" id="BQFW01000007">
    <property type="protein sequence ID" value="GJJ72949.1"/>
    <property type="molecule type" value="Genomic_DNA"/>
</dbReference>
<evidence type="ECO:0000313" key="2">
    <source>
        <dbReference type="Proteomes" id="UP000827284"/>
    </source>
</evidence>
<dbReference type="SUPFAM" id="SSF52047">
    <property type="entry name" value="RNI-like"/>
    <property type="match status" value="1"/>
</dbReference>
<dbReference type="InterPro" id="IPR032675">
    <property type="entry name" value="LRR_dom_sf"/>
</dbReference>
<name>A0A9P3HA69_9FUNG</name>
<accession>A0A9P3HA69</accession>
<gene>
    <name evidence="1" type="ORF">EMPS_05307</name>
</gene>
<reference evidence="1" key="1">
    <citation type="submission" date="2021-11" db="EMBL/GenBank/DDBJ databases">
        <authorList>
            <person name="Herlambang A."/>
            <person name="Guo Y."/>
            <person name="Takashima Y."/>
            <person name="Nishizawa T."/>
        </authorList>
    </citation>
    <scope>NUCLEOTIDE SEQUENCE</scope>
    <source>
        <strain evidence="1">E1425</strain>
    </source>
</reference>
<proteinExistence type="predicted"/>
<reference evidence="1" key="2">
    <citation type="journal article" date="2022" name="Microbiol. Resour. Announc.">
        <title>Whole-Genome Sequence of Entomortierella parvispora E1425, a Mucoromycotan Fungus Associated with Burkholderiaceae-Related Endosymbiotic Bacteria.</title>
        <authorList>
            <person name="Herlambang A."/>
            <person name="Guo Y."/>
            <person name="Takashima Y."/>
            <person name="Narisawa K."/>
            <person name="Ohta H."/>
            <person name="Nishizawa T."/>
        </authorList>
    </citation>
    <scope>NUCLEOTIDE SEQUENCE</scope>
    <source>
        <strain evidence="1">E1425</strain>
    </source>
</reference>
<organism evidence="1 2">
    <name type="scientific">Entomortierella parvispora</name>
    <dbReference type="NCBI Taxonomy" id="205924"/>
    <lineage>
        <taxon>Eukaryota</taxon>
        <taxon>Fungi</taxon>
        <taxon>Fungi incertae sedis</taxon>
        <taxon>Mucoromycota</taxon>
        <taxon>Mortierellomycotina</taxon>
        <taxon>Mortierellomycetes</taxon>
        <taxon>Mortierellales</taxon>
        <taxon>Mortierellaceae</taxon>
        <taxon>Entomortierella</taxon>
    </lineage>
</organism>